<proteinExistence type="inferred from homology"/>
<sequence>MRKFQLSDKGFDVLNTIFVTIIVLLIVYPLIFVLSASISSPSAVNTGKMWLWPVDISFSGFKTVFQNDAIWSGYRNTIIYTVVGTILHLVILLPCAYALSRKEIAGKQFIMWFFLFTMLFNGGLIPTYLVIQSLGMIDTIWAIVVPNVVGAWSILVARAFFQQSIPDQLVEASKIDGATDFHIFFKIVLPLSLPIIAVMALFHAVGLWNQYFNALIYLSDETKYPLQLILREILILNEGMTGGAGSEGGSVNSFAEQIETASLIKYAVIIVSSLPLLIVYPFVQRFFVKGVLIGSVKE</sequence>
<keyword evidence="5 7" id="KW-1133">Transmembrane helix</keyword>
<evidence type="ECO:0000313" key="9">
    <source>
        <dbReference type="EMBL" id="GEN87746.1"/>
    </source>
</evidence>
<feature type="domain" description="ABC transmembrane type-1" evidence="8">
    <location>
        <begin position="74"/>
        <end position="276"/>
    </location>
</feature>
<dbReference type="SUPFAM" id="SSF161098">
    <property type="entry name" value="MetI-like"/>
    <property type="match status" value="1"/>
</dbReference>
<feature type="transmembrane region" description="Helical" evidence="7">
    <location>
        <begin position="111"/>
        <end position="134"/>
    </location>
</feature>
<feature type="transmembrane region" description="Helical" evidence="7">
    <location>
        <begin position="140"/>
        <end position="161"/>
    </location>
</feature>
<reference evidence="9 10" key="1">
    <citation type="submission" date="2019-07" db="EMBL/GenBank/DDBJ databases">
        <title>Whole genome shotgun sequence of Oceanobacillus sojae NBRC 105379.</title>
        <authorList>
            <person name="Hosoyama A."/>
            <person name="Uohara A."/>
            <person name="Ohji S."/>
            <person name="Ichikawa N."/>
        </authorList>
    </citation>
    <scope>NUCLEOTIDE SEQUENCE [LARGE SCALE GENOMIC DNA]</scope>
    <source>
        <strain evidence="9 10">NBRC 105379</strain>
    </source>
</reference>
<evidence type="ECO:0000313" key="10">
    <source>
        <dbReference type="Proteomes" id="UP000321558"/>
    </source>
</evidence>
<dbReference type="GO" id="GO:0055085">
    <property type="term" value="P:transmembrane transport"/>
    <property type="evidence" value="ECO:0007669"/>
    <property type="project" value="InterPro"/>
</dbReference>
<evidence type="ECO:0000259" key="8">
    <source>
        <dbReference type="PROSITE" id="PS50928"/>
    </source>
</evidence>
<dbReference type="RefSeq" id="WP_147210705.1">
    <property type="nucleotide sequence ID" value="NZ_BJYM01000009.1"/>
</dbReference>
<name>A0A511ZJX9_9BACI</name>
<dbReference type="Gene3D" id="1.10.3720.10">
    <property type="entry name" value="MetI-like"/>
    <property type="match status" value="1"/>
</dbReference>
<keyword evidence="10" id="KW-1185">Reference proteome</keyword>
<evidence type="ECO:0000256" key="2">
    <source>
        <dbReference type="ARBA" id="ARBA00022448"/>
    </source>
</evidence>
<organism evidence="9 10">
    <name type="scientific">Oceanobacillus sojae</name>
    <dbReference type="NCBI Taxonomy" id="582851"/>
    <lineage>
        <taxon>Bacteria</taxon>
        <taxon>Bacillati</taxon>
        <taxon>Bacillota</taxon>
        <taxon>Bacilli</taxon>
        <taxon>Bacillales</taxon>
        <taxon>Bacillaceae</taxon>
        <taxon>Oceanobacillus</taxon>
    </lineage>
</organism>
<keyword evidence="3" id="KW-1003">Cell membrane</keyword>
<feature type="transmembrane region" description="Helical" evidence="7">
    <location>
        <begin position="263"/>
        <end position="283"/>
    </location>
</feature>
<dbReference type="PANTHER" id="PTHR43744:SF9">
    <property type="entry name" value="POLYGALACTURONAN_RHAMNOGALACTURONAN TRANSPORT SYSTEM PERMEASE PROTEIN YTCP"/>
    <property type="match status" value="1"/>
</dbReference>
<dbReference type="Pfam" id="PF00528">
    <property type="entry name" value="BPD_transp_1"/>
    <property type="match status" value="1"/>
</dbReference>
<dbReference type="Proteomes" id="UP000321558">
    <property type="component" value="Unassembled WGS sequence"/>
</dbReference>
<dbReference type="PROSITE" id="PS50928">
    <property type="entry name" value="ABC_TM1"/>
    <property type="match status" value="1"/>
</dbReference>
<dbReference type="GO" id="GO:0005886">
    <property type="term" value="C:plasma membrane"/>
    <property type="evidence" value="ECO:0007669"/>
    <property type="project" value="UniProtKB-SubCell"/>
</dbReference>
<dbReference type="InterPro" id="IPR035906">
    <property type="entry name" value="MetI-like_sf"/>
</dbReference>
<dbReference type="CDD" id="cd06261">
    <property type="entry name" value="TM_PBP2"/>
    <property type="match status" value="1"/>
</dbReference>
<evidence type="ECO:0000256" key="5">
    <source>
        <dbReference type="ARBA" id="ARBA00022989"/>
    </source>
</evidence>
<dbReference type="STRING" id="582851.GCA_900162665_01003"/>
<dbReference type="AlphaFoldDB" id="A0A511ZJX9"/>
<accession>A0A511ZJX9</accession>
<evidence type="ECO:0000256" key="7">
    <source>
        <dbReference type="RuleBase" id="RU363032"/>
    </source>
</evidence>
<keyword evidence="6 7" id="KW-0472">Membrane</keyword>
<keyword evidence="4 7" id="KW-0812">Transmembrane</keyword>
<dbReference type="PANTHER" id="PTHR43744">
    <property type="entry name" value="ABC TRANSPORTER PERMEASE PROTEIN MG189-RELATED-RELATED"/>
    <property type="match status" value="1"/>
</dbReference>
<dbReference type="OrthoDB" id="9810086at2"/>
<feature type="transmembrane region" description="Helical" evidence="7">
    <location>
        <begin position="181"/>
        <end position="205"/>
    </location>
</feature>
<evidence type="ECO:0000256" key="6">
    <source>
        <dbReference type="ARBA" id="ARBA00023136"/>
    </source>
</evidence>
<protein>
    <submittedName>
        <fullName evidence="9">Sugar ABC transporter permease</fullName>
    </submittedName>
</protein>
<feature type="transmembrane region" description="Helical" evidence="7">
    <location>
        <begin position="78"/>
        <end position="99"/>
    </location>
</feature>
<gene>
    <name evidence="9" type="ORF">OSO01_24850</name>
</gene>
<comment type="caution">
    <text evidence="9">The sequence shown here is derived from an EMBL/GenBank/DDBJ whole genome shotgun (WGS) entry which is preliminary data.</text>
</comment>
<dbReference type="EMBL" id="BJYM01000009">
    <property type="protein sequence ID" value="GEN87746.1"/>
    <property type="molecule type" value="Genomic_DNA"/>
</dbReference>
<evidence type="ECO:0000256" key="4">
    <source>
        <dbReference type="ARBA" id="ARBA00022692"/>
    </source>
</evidence>
<feature type="transmembrane region" description="Helical" evidence="7">
    <location>
        <begin position="12"/>
        <end position="38"/>
    </location>
</feature>
<comment type="subcellular location">
    <subcellularLocation>
        <location evidence="1 7">Cell membrane</location>
        <topology evidence="1 7">Multi-pass membrane protein</topology>
    </subcellularLocation>
</comment>
<comment type="similarity">
    <text evidence="7">Belongs to the binding-protein-dependent transport system permease family.</text>
</comment>
<evidence type="ECO:0000256" key="3">
    <source>
        <dbReference type="ARBA" id="ARBA00022475"/>
    </source>
</evidence>
<keyword evidence="2 7" id="KW-0813">Transport</keyword>
<evidence type="ECO:0000256" key="1">
    <source>
        <dbReference type="ARBA" id="ARBA00004651"/>
    </source>
</evidence>
<dbReference type="InterPro" id="IPR000515">
    <property type="entry name" value="MetI-like"/>
</dbReference>